<evidence type="ECO:0000313" key="1">
    <source>
        <dbReference type="EMBL" id="TFK65088.1"/>
    </source>
</evidence>
<dbReference type="EMBL" id="ML208449">
    <property type="protein sequence ID" value="TFK65088.1"/>
    <property type="molecule type" value="Genomic_DNA"/>
</dbReference>
<dbReference type="Proteomes" id="UP000308600">
    <property type="component" value="Unassembled WGS sequence"/>
</dbReference>
<gene>
    <name evidence="1" type="ORF">BDN72DRAFT_860902</name>
</gene>
<sequence>MHFSAFTLLSFLALADVALSICPGFNYGISNFETVPGNNPGRDAHVWTIFDDSCNDVGSFKTFVDGNPCTADRTPFGCSPPPIIFNKLTFRGQDYACRPNPNGDSCRAHTISVCCRNDGH</sequence>
<accession>A0ACD3AGS6</accession>
<keyword evidence="2" id="KW-1185">Reference proteome</keyword>
<reference evidence="1 2" key="1">
    <citation type="journal article" date="2019" name="Nat. Ecol. Evol.">
        <title>Megaphylogeny resolves global patterns of mushroom evolution.</title>
        <authorList>
            <person name="Varga T."/>
            <person name="Krizsan K."/>
            <person name="Foldi C."/>
            <person name="Dima B."/>
            <person name="Sanchez-Garcia M."/>
            <person name="Sanchez-Ramirez S."/>
            <person name="Szollosi G.J."/>
            <person name="Szarkandi J.G."/>
            <person name="Papp V."/>
            <person name="Albert L."/>
            <person name="Andreopoulos W."/>
            <person name="Angelini C."/>
            <person name="Antonin V."/>
            <person name="Barry K.W."/>
            <person name="Bougher N.L."/>
            <person name="Buchanan P."/>
            <person name="Buyck B."/>
            <person name="Bense V."/>
            <person name="Catcheside P."/>
            <person name="Chovatia M."/>
            <person name="Cooper J."/>
            <person name="Damon W."/>
            <person name="Desjardin D."/>
            <person name="Finy P."/>
            <person name="Geml J."/>
            <person name="Haridas S."/>
            <person name="Hughes K."/>
            <person name="Justo A."/>
            <person name="Karasinski D."/>
            <person name="Kautmanova I."/>
            <person name="Kiss B."/>
            <person name="Kocsube S."/>
            <person name="Kotiranta H."/>
            <person name="LaButti K.M."/>
            <person name="Lechner B.E."/>
            <person name="Liimatainen K."/>
            <person name="Lipzen A."/>
            <person name="Lukacs Z."/>
            <person name="Mihaltcheva S."/>
            <person name="Morgado L.N."/>
            <person name="Niskanen T."/>
            <person name="Noordeloos M.E."/>
            <person name="Ohm R.A."/>
            <person name="Ortiz-Santana B."/>
            <person name="Ovrebo C."/>
            <person name="Racz N."/>
            <person name="Riley R."/>
            <person name="Savchenko A."/>
            <person name="Shiryaev A."/>
            <person name="Soop K."/>
            <person name="Spirin V."/>
            <person name="Szebenyi C."/>
            <person name="Tomsovsky M."/>
            <person name="Tulloss R.E."/>
            <person name="Uehling J."/>
            <person name="Grigoriev I.V."/>
            <person name="Vagvolgyi C."/>
            <person name="Papp T."/>
            <person name="Martin F.M."/>
            <person name="Miettinen O."/>
            <person name="Hibbett D.S."/>
            <person name="Nagy L.G."/>
        </authorList>
    </citation>
    <scope>NUCLEOTIDE SEQUENCE [LARGE SCALE GENOMIC DNA]</scope>
    <source>
        <strain evidence="1 2">NL-1719</strain>
    </source>
</reference>
<organism evidence="1 2">
    <name type="scientific">Pluteus cervinus</name>
    <dbReference type="NCBI Taxonomy" id="181527"/>
    <lineage>
        <taxon>Eukaryota</taxon>
        <taxon>Fungi</taxon>
        <taxon>Dikarya</taxon>
        <taxon>Basidiomycota</taxon>
        <taxon>Agaricomycotina</taxon>
        <taxon>Agaricomycetes</taxon>
        <taxon>Agaricomycetidae</taxon>
        <taxon>Agaricales</taxon>
        <taxon>Pluteineae</taxon>
        <taxon>Pluteaceae</taxon>
        <taxon>Pluteus</taxon>
    </lineage>
</organism>
<protein>
    <submittedName>
        <fullName evidence="1">Uncharacterized protein</fullName>
    </submittedName>
</protein>
<name>A0ACD3AGS6_9AGAR</name>
<evidence type="ECO:0000313" key="2">
    <source>
        <dbReference type="Proteomes" id="UP000308600"/>
    </source>
</evidence>
<proteinExistence type="predicted"/>